<dbReference type="InterPro" id="IPR025277">
    <property type="entry name" value="Apiosidase-like_cat_dom"/>
</dbReference>
<proteinExistence type="predicted"/>
<dbReference type="SUPFAM" id="SSF51445">
    <property type="entry name" value="(Trans)glycosidases"/>
    <property type="match status" value="1"/>
</dbReference>
<evidence type="ECO:0000259" key="2">
    <source>
        <dbReference type="Pfam" id="PF12904"/>
    </source>
</evidence>
<dbReference type="Pfam" id="PF12904">
    <property type="entry name" value="Collagen_bind_2"/>
    <property type="match status" value="1"/>
</dbReference>
<evidence type="ECO:0000256" key="1">
    <source>
        <dbReference type="SAM" id="SignalP"/>
    </source>
</evidence>
<feature type="domain" description="Putative collagen-binding" evidence="2">
    <location>
        <begin position="327"/>
        <end position="419"/>
    </location>
</feature>
<dbReference type="STRING" id="1817867.A3F83_11595"/>
<keyword evidence="1" id="KW-0732">Signal</keyword>
<reference evidence="4 5" key="1">
    <citation type="journal article" date="2016" name="Nat. Commun.">
        <title>Thousands of microbial genomes shed light on interconnected biogeochemical processes in an aquifer system.</title>
        <authorList>
            <person name="Anantharaman K."/>
            <person name="Brown C.T."/>
            <person name="Hug L.A."/>
            <person name="Sharon I."/>
            <person name="Castelle C.J."/>
            <person name="Probst A.J."/>
            <person name="Thomas B.C."/>
            <person name="Singh A."/>
            <person name="Wilkins M.J."/>
            <person name="Karaoz U."/>
            <person name="Brodie E.L."/>
            <person name="Williams K.H."/>
            <person name="Hubbard S.S."/>
            <person name="Banfield J.F."/>
        </authorList>
    </citation>
    <scope>NUCLEOTIDE SEQUENCE [LARGE SCALE GENOMIC DNA]</scope>
</reference>
<dbReference type="AlphaFoldDB" id="A0A1F5YKT0"/>
<dbReference type="Pfam" id="PF13204">
    <property type="entry name" value="Apiosidase"/>
    <property type="match status" value="1"/>
</dbReference>
<evidence type="ECO:0000313" key="5">
    <source>
        <dbReference type="Proteomes" id="UP000179129"/>
    </source>
</evidence>
<dbReference type="PANTHER" id="PTHR37836">
    <property type="entry name" value="LMO1036 PROTEIN"/>
    <property type="match status" value="1"/>
</dbReference>
<dbReference type="InterPro" id="IPR024749">
    <property type="entry name" value="Collagen-bd_put"/>
</dbReference>
<dbReference type="Proteomes" id="UP000179129">
    <property type="component" value="Unassembled WGS sequence"/>
</dbReference>
<feature type="signal peptide" evidence="1">
    <location>
        <begin position="1"/>
        <end position="20"/>
    </location>
</feature>
<comment type="caution">
    <text evidence="4">The sequence shown here is derived from an EMBL/GenBank/DDBJ whole genome shotgun (WGS) entry which is preliminary data.</text>
</comment>
<evidence type="ECO:0000259" key="3">
    <source>
        <dbReference type="Pfam" id="PF13204"/>
    </source>
</evidence>
<evidence type="ECO:0008006" key="6">
    <source>
        <dbReference type="Google" id="ProtNLM"/>
    </source>
</evidence>
<dbReference type="InterPro" id="IPR017853">
    <property type="entry name" value="GH"/>
</dbReference>
<feature type="domain" description="Apiosidase-like catalytic" evidence="3">
    <location>
        <begin position="31"/>
        <end position="321"/>
    </location>
</feature>
<feature type="chain" id="PRO_5009522523" description="DUF4038 domain-containing protein" evidence="1">
    <location>
        <begin position="21"/>
        <end position="427"/>
    </location>
</feature>
<sequence length="427" mass="48338">MRKIIFLLPLFLIFAASAWAEQQPVYPVKVSENGRYLVDQKGAPVFWMGTTQWQIFREYTLDEARITIESVRKNGMSFIQAMLMGVGDGTKPNVSGEKPWINDDPLTPNEAYFKNVDSVIRIANENYVVFSITLYHQRYRKAITLSNARAWAKWLAGRYKDLPNIVWSMTPEAKEEFIPVLRELAAGLHEGDGGSHIITFKPDPSPYSSSFIHAEKWLDFNSMQTWKGVELIYPMVTKDYNLKPVKPVLMAEGAYEQGSEYGFEVTPLWIRRQAYYSYLAGAHHTYGHNDSWRVLPTWKEALYAPGAVQMGVLKKIFMSREEWWYLVPDQSIFASGGNVEGQVLNLAARHKDGKWVMAYLGSKSSFAINMSKVSAANKVNAFWIDPKTGDSVAAGSFPNAGVKEFSTPEEWEDALLVLEAAEINKGE</sequence>
<gene>
    <name evidence="4" type="ORF">A3F83_11595</name>
</gene>
<organism evidence="4 5">
    <name type="scientific">Candidatus Glassbacteria bacterium RIFCSPLOWO2_12_FULL_58_11</name>
    <dbReference type="NCBI Taxonomy" id="1817867"/>
    <lineage>
        <taxon>Bacteria</taxon>
        <taxon>Candidatus Glassiibacteriota</taxon>
    </lineage>
</organism>
<dbReference type="EMBL" id="MFIX01000247">
    <property type="protein sequence ID" value="OGG00684.1"/>
    <property type="molecule type" value="Genomic_DNA"/>
</dbReference>
<protein>
    <recommendedName>
        <fullName evidence="6">DUF4038 domain-containing protein</fullName>
    </recommendedName>
</protein>
<dbReference type="Gene3D" id="3.20.20.80">
    <property type="entry name" value="Glycosidases"/>
    <property type="match status" value="1"/>
</dbReference>
<accession>A0A1F5YKT0</accession>
<name>A0A1F5YKT0_9BACT</name>
<evidence type="ECO:0000313" key="4">
    <source>
        <dbReference type="EMBL" id="OGG00684.1"/>
    </source>
</evidence>
<dbReference type="PANTHER" id="PTHR37836:SF3">
    <property type="entry name" value="ENDOGLUCANASE"/>
    <property type="match status" value="1"/>
</dbReference>